<evidence type="ECO:0000256" key="5">
    <source>
        <dbReference type="ARBA" id="ARBA00022597"/>
    </source>
</evidence>
<name>A0ABV0EAE2_9BURK</name>
<comment type="similarity">
    <text evidence="2">Belongs to the BexD/CtrA/VexA family.</text>
</comment>
<evidence type="ECO:0000256" key="8">
    <source>
        <dbReference type="ARBA" id="ARBA00023047"/>
    </source>
</evidence>
<dbReference type="Pfam" id="PF22461">
    <property type="entry name" value="SLBB_2"/>
    <property type="match status" value="2"/>
</dbReference>
<keyword evidence="13" id="KW-0998">Cell outer membrane</keyword>
<dbReference type="PANTHER" id="PTHR33619">
    <property type="entry name" value="POLYSACCHARIDE EXPORT PROTEIN GFCE-RELATED"/>
    <property type="match status" value="1"/>
</dbReference>
<comment type="subcellular location">
    <subcellularLocation>
        <location evidence="1">Cell outer membrane</location>
        <topology evidence="1">Multi-pass membrane protein</topology>
    </subcellularLocation>
</comment>
<keyword evidence="6" id="KW-0812">Transmembrane</keyword>
<proteinExistence type="inferred from homology"/>
<dbReference type="EMBL" id="JAYLVJ010000082">
    <property type="protein sequence ID" value="MEO1759595.1"/>
    <property type="molecule type" value="Genomic_DNA"/>
</dbReference>
<feature type="domain" description="Polysaccharide export protein N-terminal" evidence="15">
    <location>
        <begin position="121"/>
        <end position="228"/>
    </location>
</feature>
<keyword evidence="9" id="KW-0406">Ion transport</keyword>
<keyword evidence="11" id="KW-0472">Membrane</keyword>
<evidence type="ECO:0000256" key="3">
    <source>
        <dbReference type="ARBA" id="ARBA00022448"/>
    </source>
</evidence>
<evidence type="ECO:0000256" key="2">
    <source>
        <dbReference type="ARBA" id="ARBA00009450"/>
    </source>
</evidence>
<evidence type="ECO:0000256" key="14">
    <source>
        <dbReference type="ARBA" id="ARBA00023288"/>
    </source>
</evidence>
<evidence type="ECO:0000256" key="9">
    <source>
        <dbReference type="ARBA" id="ARBA00023065"/>
    </source>
</evidence>
<keyword evidence="5" id="KW-0762">Sugar transport</keyword>
<evidence type="ECO:0000256" key="10">
    <source>
        <dbReference type="ARBA" id="ARBA00023114"/>
    </source>
</evidence>
<accession>A0ABV0EAE2</accession>
<evidence type="ECO:0000259" key="15">
    <source>
        <dbReference type="Pfam" id="PF02563"/>
    </source>
</evidence>
<keyword evidence="3" id="KW-0813">Transport</keyword>
<dbReference type="InterPro" id="IPR049712">
    <property type="entry name" value="Poly_export"/>
</dbReference>
<comment type="caution">
    <text evidence="17">The sequence shown here is derived from an EMBL/GenBank/DDBJ whole genome shotgun (WGS) entry which is preliminary data.</text>
</comment>
<evidence type="ECO:0000313" key="18">
    <source>
        <dbReference type="Proteomes" id="UP001462961"/>
    </source>
</evidence>
<dbReference type="Proteomes" id="UP001462961">
    <property type="component" value="Unassembled WGS sequence"/>
</dbReference>
<dbReference type="PANTHER" id="PTHR33619:SF3">
    <property type="entry name" value="POLYSACCHARIDE EXPORT PROTEIN GFCE-RELATED"/>
    <property type="match status" value="1"/>
</dbReference>
<dbReference type="Pfam" id="PF02563">
    <property type="entry name" value="Poly_export"/>
    <property type="match status" value="1"/>
</dbReference>
<dbReference type="Gene3D" id="3.10.560.10">
    <property type="entry name" value="Outer membrane lipoprotein wza domain like"/>
    <property type="match status" value="2"/>
</dbReference>
<evidence type="ECO:0000259" key="16">
    <source>
        <dbReference type="Pfam" id="PF22461"/>
    </source>
</evidence>
<evidence type="ECO:0000256" key="7">
    <source>
        <dbReference type="ARBA" id="ARBA00022729"/>
    </source>
</evidence>
<dbReference type="Gene3D" id="3.30.1950.10">
    <property type="entry name" value="wza like domain"/>
    <property type="match status" value="1"/>
</dbReference>
<evidence type="ECO:0000313" key="17">
    <source>
        <dbReference type="EMBL" id="MEO1759595.1"/>
    </source>
</evidence>
<dbReference type="InterPro" id="IPR054765">
    <property type="entry name" value="SLBB_dom"/>
</dbReference>
<evidence type="ECO:0000256" key="13">
    <source>
        <dbReference type="ARBA" id="ARBA00023237"/>
    </source>
</evidence>
<evidence type="ECO:0000256" key="11">
    <source>
        <dbReference type="ARBA" id="ARBA00023136"/>
    </source>
</evidence>
<evidence type="ECO:0000256" key="4">
    <source>
        <dbReference type="ARBA" id="ARBA00022452"/>
    </source>
</evidence>
<sequence length="431" mass="45146">MKINVRMCPPHFNSAHGGKTSVADVGEGGRFIVSHGYAGTVGVLAAMVSLLSGCALAPGSYMGVPPGNAVEGQASGEQGVTELVRDGVTYRLHLLDGEMVARLSSQPAAGVQGGLRLPAAAAVTYRVRSGDVLRVVVWDRPELNNPGFSSLGTSIVSVGATESTNSPIASAGGGSLDPIGRVVQPDGSIYFPYVGKVKVAGQTIDAIRRDLTMRLDKVVSNPQLDVSIVSYRSQKVYVSGAVRAPGSIALTDTPEMVADAISGAGGYNDAADLEGATLNRAGTVYPLDLYALFYGGDLSQNVLLKDGDVVNVPDRRYKKVFVLGEVAKPVSQIMPKGRFSLSEALADAGGLNQLSANAAQVYVFRKGADKSVDVFQLDATSPGMLVLGDQFSLQSRDVVFVDAAHVTRFYRVVSQILPFASSLYLGAEAFK</sequence>
<gene>
    <name evidence="17" type="ORF">VOI32_37675</name>
</gene>
<protein>
    <submittedName>
        <fullName evidence="17">Polysaccharide biosynthesis/export family protein</fullName>
    </submittedName>
</protein>
<keyword evidence="8" id="KW-0625">Polysaccharide transport</keyword>
<organism evidence="17 18">
    <name type="scientific">Paraburkholderia caribensis</name>
    <dbReference type="NCBI Taxonomy" id="75105"/>
    <lineage>
        <taxon>Bacteria</taxon>
        <taxon>Pseudomonadati</taxon>
        <taxon>Pseudomonadota</taxon>
        <taxon>Betaproteobacteria</taxon>
        <taxon>Burkholderiales</taxon>
        <taxon>Burkholderiaceae</taxon>
        <taxon>Paraburkholderia</taxon>
    </lineage>
</organism>
<feature type="domain" description="SLBB" evidence="16">
    <location>
        <begin position="234"/>
        <end position="312"/>
    </location>
</feature>
<reference evidence="17 18" key="1">
    <citation type="submission" date="2024-01" db="EMBL/GenBank/DDBJ databases">
        <title>The diversity of rhizobia nodulating Mimosa spp. in eleven states of Brazil covering several biomes is determined by host plant, location, and edaphic factors.</title>
        <authorList>
            <person name="Rouws L."/>
            <person name="Barauna A."/>
            <person name="Beukes C."/>
            <person name="De Faria S.M."/>
            <person name="Gross E."/>
            <person name="Dos Reis Junior F.B."/>
            <person name="Simon M."/>
            <person name="Maluk M."/>
            <person name="Odee D.W."/>
            <person name="Kenicer G."/>
            <person name="Young J.P.W."/>
            <person name="Reis V.M."/>
            <person name="Zilli J."/>
            <person name="James E.K."/>
        </authorList>
    </citation>
    <scope>NUCLEOTIDE SEQUENCE [LARGE SCALE GENOMIC DNA]</scope>
    <source>
        <strain evidence="17 18">JHI1651</strain>
    </source>
</reference>
<keyword evidence="12" id="KW-0564">Palmitate</keyword>
<keyword evidence="10" id="KW-0626">Porin</keyword>
<keyword evidence="4" id="KW-1134">Transmembrane beta strand</keyword>
<dbReference type="RefSeq" id="WP_146174474.1">
    <property type="nucleotide sequence ID" value="NZ_JAYLVJ010000082.1"/>
</dbReference>
<feature type="domain" description="SLBB" evidence="16">
    <location>
        <begin position="318"/>
        <end position="401"/>
    </location>
</feature>
<keyword evidence="14" id="KW-0449">Lipoprotein</keyword>
<dbReference type="InterPro" id="IPR003715">
    <property type="entry name" value="Poly_export_N"/>
</dbReference>
<evidence type="ECO:0000256" key="6">
    <source>
        <dbReference type="ARBA" id="ARBA00022692"/>
    </source>
</evidence>
<evidence type="ECO:0000256" key="1">
    <source>
        <dbReference type="ARBA" id="ARBA00004571"/>
    </source>
</evidence>
<keyword evidence="18" id="KW-1185">Reference proteome</keyword>
<keyword evidence="7" id="KW-0732">Signal</keyword>
<evidence type="ECO:0000256" key="12">
    <source>
        <dbReference type="ARBA" id="ARBA00023139"/>
    </source>
</evidence>